<sequence>METFSIRIAEEKDAKEIHDIYDYYVKNTVITFSTENPSIEEFKKQIAVTKKVYPYFVAQDSNGKILGFIYGHQLRPHESYKWNVESTIYLSPDAPKRCGIGTSLYKKFMETLSRQGFKYVYGIITSENKASFSMHKKLGFKEIGNFPNAGNKNGKWYGIFWMQMQLGEISENPKEPIPFSEFKI</sequence>
<reference evidence="5" key="2">
    <citation type="submission" date="2011-04" db="EMBL/GenBank/DDBJ databases">
        <title>The complete genome of chromosome of Treponema succinifaciens DSM 2489.</title>
        <authorList>
            <person name="Lucas S."/>
            <person name="Copeland A."/>
            <person name="Lapidus A."/>
            <person name="Bruce D."/>
            <person name="Goodwin L."/>
            <person name="Pitluck S."/>
            <person name="Peters L."/>
            <person name="Kyrpides N."/>
            <person name="Mavromatis K."/>
            <person name="Ivanova N."/>
            <person name="Ovchinnikova G."/>
            <person name="Teshima H."/>
            <person name="Detter J.C."/>
            <person name="Tapia R."/>
            <person name="Han C."/>
            <person name="Land M."/>
            <person name="Hauser L."/>
            <person name="Markowitz V."/>
            <person name="Cheng J.-F."/>
            <person name="Hugenholtz P."/>
            <person name="Woyke T."/>
            <person name="Wu D."/>
            <person name="Gronow S."/>
            <person name="Wellnitz S."/>
            <person name="Brambilla E."/>
            <person name="Klenk H.-P."/>
            <person name="Eisen J.A."/>
        </authorList>
    </citation>
    <scope>NUCLEOTIDE SEQUENCE [LARGE SCALE GENOMIC DNA]</scope>
    <source>
        <strain evidence="5">ATCC 33096 / DSM 2489 / 6091</strain>
    </source>
</reference>
<gene>
    <name evidence="4" type="ordered locus">Tresu_1229</name>
</gene>
<dbReference type="Gene3D" id="3.40.630.30">
    <property type="match status" value="1"/>
</dbReference>
<dbReference type="PANTHER" id="PTHR43072">
    <property type="entry name" value="N-ACETYLTRANSFERASE"/>
    <property type="match status" value="1"/>
</dbReference>
<evidence type="ECO:0000313" key="4">
    <source>
        <dbReference type="EMBL" id="AEB14137.1"/>
    </source>
</evidence>
<protein>
    <submittedName>
        <fullName evidence="4">Phosphinothricin acetyltransferase</fullName>
    </submittedName>
</protein>
<organism evidence="4 5">
    <name type="scientific">Treponema succinifaciens (strain ATCC 33096 / DSM 2489 / 6091)</name>
    <dbReference type="NCBI Taxonomy" id="869209"/>
    <lineage>
        <taxon>Bacteria</taxon>
        <taxon>Pseudomonadati</taxon>
        <taxon>Spirochaetota</taxon>
        <taxon>Spirochaetia</taxon>
        <taxon>Spirochaetales</taxon>
        <taxon>Treponemataceae</taxon>
        <taxon>Treponema</taxon>
    </lineage>
</organism>
<keyword evidence="5" id="KW-1185">Reference proteome</keyword>
<dbReference type="Proteomes" id="UP000006852">
    <property type="component" value="Chromosome"/>
</dbReference>
<dbReference type="eggNOG" id="COG1247">
    <property type="taxonomic scope" value="Bacteria"/>
</dbReference>
<evidence type="ECO:0000256" key="2">
    <source>
        <dbReference type="ARBA" id="ARBA00023315"/>
    </source>
</evidence>
<reference evidence="4 5" key="1">
    <citation type="journal article" date="2011" name="Stand. Genomic Sci.">
        <title>Complete genome sequence of Treponema succinifaciens type strain (6091).</title>
        <authorList>
            <person name="Han C."/>
            <person name="Gronow S."/>
            <person name="Teshima H."/>
            <person name="Lapidus A."/>
            <person name="Nolan M."/>
            <person name="Lucas S."/>
            <person name="Hammon N."/>
            <person name="Deshpande S."/>
            <person name="Cheng J.F."/>
            <person name="Zeytun A."/>
            <person name="Tapia R."/>
            <person name="Goodwin L."/>
            <person name="Pitluck S."/>
            <person name="Liolios K."/>
            <person name="Pagani I."/>
            <person name="Ivanova N."/>
            <person name="Mavromatis K."/>
            <person name="Mikhailova N."/>
            <person name="Huntemann M."/>
            <person name="Pati A."/>
            <person name="Chen A."/>
            <person name="Palaniappan K."/>
            <person name="Land M."/>
            <person name="Hauser L."/>
            <person name="Brambilla E.M."/>
            <person name="Rohde M."/>
            <person name="Goker M."/>
            <person name="Woyke T."/>
            <person name="Bristow J."/>
            <person name="Eisen J.A."/>
            <person name="Markowitz V."/>
            <person name="Hugenholtz P."/>
            <person name="Kyrpides N.C."/>
            <person name="Klenk H.P."/>
            <person name="Detter J.C."/>
        </authorList>
    </citation>
    <scope>NUCLEOTIDE SEQUENCE [LARGE SCALE GENOMIC DNA]</scope>
    <source>
        <strain evidence="5">ATCC 33096 / DSM 2489 / 6091</strain>
    </source>
</reference>
<name>F2NYB6_TRES6</name>
<dbReference type="KEGG" id="tsu:Tresu_1229"/>
<dbReference type="OrthoDB" id="9798006at2"/>
<dbReference type="GeneID" id="302998388"/>
<feature type="domain" description="N-acetyltransferase" evidence="3">
    <location>
        <begin position="4"/>
        <end position="167"/>
    </location>
</feature>
<dbReference type="PROSITE" id="PS51186">
    <property type="entry name" value="GNAT"/>
    <property type="match status" value="1"/>
</dbReference>
<dbReference type="EMBL" id="CP002631">
    <property type="protein sequence ID" value="AEB14137.1"/>
    <property type="molecule type" value="Genomic_DNA"/>
</dbReference>
<accession>F2NYB6</accession>
<dbReference type="InterPro" id="IPR016181">
    <property type="entry name" value="Acyl_CoA_acyltransferase"/>
</dbReference>
<keyword evidence="1" id="KW-0808">Transferase</keyword>
<dbReference type="STRING" id="869209.Tresu_1229"/>
<dbReference type="SUPFAM" id="SSF55729">
    <property type="entry name" value="Acyl-CoA N-acyltransferases (Nat)"/>
    <property type="match status" value="1"/>
</dbReference>
<dbReference type="GO" id="GO:0016747">
    <property type="term" value="F:acyltransferase activity, transferring groups other than amino-acyl groups"/>
    <property type="evidence" value="ECO:0007669"/>
    <property type="project" value="InterPro"/>
</dbReference>
<dbReference type="InterPro" id="IPR000182">
    <property type="entry name" value="GNAT_dom"/>
</dbReference>
<proteinExistence type="predicted"/>
<dbReference type="PANTHER" id="PTHR43072:SF23">
    <property type="entry name" value="UPF0039 PROTEIN C11D3.02C"/>
    <property type="match status" value="1"/>
</dbReference>
<dbReference type="Pfam" id="PF13420">
    <property type="entry name" value="Acetyltransf_4"/>
    <property type="match status" value="1"/>
</dbReference>
<dbReference type="AlphaFoldDB" id="F2NYB6"/>
<evidence type="ECO:0000259" key="3">
    <source>
        <dbReference type="PROSITE" id="PS51186"/>
    </source>
</evidence>
<dbReference type="HOGENOM" id="CLU_013985_4_2_12"/>
<evidence type="ECO:0000313" key="5">
    <source>
        <dbReference type="Proteomes" id="UP000006852"/>
    </source>
</evidence>
<evidence type="ECO:0000256" key="1">
    <source>
        <dbReference type="ARBA" id="ARBA00022679"/>
    </source>
</evidence>
<dbReference type="RefSeq" id="WP_013701424.1">
    <property type="nucleotide sequence ID" value="NC_015385.1"/>
</dbReference>
<keyword evidence="2" id="KW-0012">Acyltransferase</keyword>